<dbReference type="RefSeq" id="WP_071307810.1">
    <property type="nucleotide sequence ID" value="NZ_MLQR01000001.1"/>
</dbReference>
<name>A0A1S2LX18_9BACI</name>
<dbReference type="Proteomes" id="UP000179524">
    <property type="component" value="Unassembled WGS sequence"/>
</dbReference>
<sequence>MAATEKIREEMKKNASNSYIQVVGNFLLQHLEEDPDSSEKVLAKDKSIAKSLEVMRAEASKKKVGNVAVLTDQEGFDIVLKYFGIGEKEVAKPVTEKELDFEFEDLLK</sequence>
<proteinExistence type="predicted"/>
<gene>
    <name evidence="1" type="ORF">BKP37_00645</name>
</gene>
<reference evidence="1 2" key="1">
    <citation type="submission" date="2016-10" db="EMBL/GenBank/DDBJ databases">
        <title>Draft genome sequences of four alkaliphilic bacteria belonging to the Anaerobacillus genus.</title>
        <authorList>
            <person name="Bassil N.M."/>
            <person name="Lloyd J.R."/>
        </authorList>
    </citation>
    <scope>NUCLEOTIDE SEQUENCE [LARGE SCALE GENOMIC DNA]</scope>
    <source>
        <strain evidence="1 2">DSM 18345</strain>
    </source>
</reference>
<accession>A0A1S2LX18</accession>
<evidence type="ECO:0000313" key="1">
    <source>
        <dbReference type="EMBL" id="OIJ17082.1"/>
    </source>
</evidence>
<dbReference type="AlphaFoldDB" id="A0A1S2LX18"/>
<evidence type="ECO:0000313" key="2">
    <source>
        <dbReference type="Proteomes" id="UP000179524"/>
    </source>
</evidence>
<protein>
    <submittedName>
        <fullName evidence="1">Uncharacterized protein</fullName>
    </submittedName>
</protein>
<comment type="caution">
    <text evidence="1">The sequence shown here is derived from an EMBL/GenBank/DDBJ whole genome shotgun (WGS) entry which is preliminary data.</text>
</comment>
<organism evidence="1 2">
    <name type="scientific">Anaerobacillus alkalilacustris</name>
    <dbReference type="NCBI Taxonomy" id="393763"/>
    <lineage>
        <taxon>Bacteria</taxon>
        <taxon>Bacillati</taxon>
        <taxon>Bacillota</taxon>
        <taxon>Bacilli</taxon>
        <taxon>Bacillales</taxon>
        <taxon>Bacillaceae</taxon>
        <taxon>Anaerobacillus</taxon>
    </lineage>
</organism>
<keyword evidence="2" id="KW-1185">Reference proteome</keyword>
<dbReference type="EMBL" id="MLQR01000001">
    <property type="protein sequence ID" value="OIJ17082.1"/>
    <property type="molecule type" value="Genomic_DNA"/>
</dbReference>